<name>A0A7W3WHH3_9ACTN</name>
<dbReference type="Proteomes" id="UP000525686">
    <property type="component" value="Unassembled WGS sequence"/>
</dbReference>
<dbReference type="Proteomes" id="UP000517765">
    <property type="component" value="Unassembled WGS sequence"/>
</dbReference>
<feature type="region of interest" description="Disordered" evidence="1">
    <location>
        <begin position="15"/>
        <end position="41"/>
    </location>
</feature>
<reference evidence="4 5" key="1">
    <citation type="submission" date="2020-05" db="EMBL/GenBank/DDBJ databases">
        <title>Classification of alakaliphilic streptomycetes isolated from an alkaline soil next to Lonar Crater, India and a proposal for the recognition of Streptomyces alkaliterrae sp. nov.</title>
        <authorList>
            <person name="Golinska P."/>
        </authorList>
    </citation>
    <scope>NUCLEOTIDE SEQUENCE [LARGE SCALE GENOMIC DNA]</scope>
    <source>
        <strain evidence="5">OF3</strain>
        <strain evidence="4">OF8</strain>
    </source>
</reference>
<accession>A0A7W3WHH3</accession>
<dbReference type="EMBL" id="JABJWZ010000016">
    <property type="protein sequence ID" value="MBB1252456.1"/>
    <property type="molecule type" value="Genomic_DNA"/>
</dbReference>
<dbReference type="RefSeq" id="WP_153507703.1">
    <property type="nucleotide sequence ID" value="NZ_VJYK02000408.1"/>
</dbReference>
<evidence type="ECO:0000313" key="4">
    <source>
        <dbReference type="Proteomes" id="UP000517765"/>
    </source>
</evidence>
<proteinExistence type="predicted"/>
<comment type="caution">
    <text evidence="2">The sequence shown here is derived from an EMBL/GenBank/DDBJ whole genome shotgun (WGS) entry which is preliminary data.</text>
</comment>
<evidence type="ECO:0000256" key="1">
    <source>
        <dbReference type="SAM" id="MobiDB-lite"/>
    </source>
</evidence>
<evidence type="ECO:0000313" key="3">
    <source>
        <dbReference type="EMBL" id="MBB1261772.1"/>
    </source>
</evidence>
<gene>
    <name evidence="2" type="ORF">H3146_03580</name>
    <name evidence="3" type="ORF">H3147_23580</name>
</gene>
<dbReference type="EMBL" id="JABJXA010000207">
    <property type="protein sequence ID" value="MBB1261772.1"/>
    <property type="molecule type" value="Genomic_DNA"/>
</dbReference>
<organism evidence="2 5">
    <name type="scientific">Streptomyces alkaliterrae</name>
    <dbReference type="NCBI Taxonomy" id="2213162"/>
    <lineage>
        <taxon>Bacteria</taxon>
        <taxon>Bacillati</taxon>
        <taxon>Actinomycetota</taxon>
        <taxon>Actinomycetes</taxon>
        <taxon>Kitasatosporales</taxon>
        <taxon>Streptomycetaceae</taxon>
        <taxon>Streptomyces</taxon>
    </lineage>
</organism>
<sequence>MLAWQREARRVLAEAEARGRAAARSSETAASHRRADRADRADRAFQGWFTGTA</sequence>
<feature type="compositionally biased region" description="Low complexity" evidence="1">
    <location>
        <begin position="20"/>
        <end position="29"/>
    </location>
</feature>
<evidence type="ECO:0000313" key="5">
    <source>
        <dbReference type="Proteomes" id="UP000525686"/>
    </source>
</evidence>
<evidence type="ECO:0000313" key="2">
    <source>
        <dbReference type="EMBL" id="MBB1252456.1"/>
    </source>
</evidence>
<dbReference type="AlphaFoldDB" id="A0A7W3WHH3"/>
<protein>
    <submittedName>
        <fullName evidence="2">Uncharacterized protein</fullName>
    </submittedName>
</protein>
<reference evidence="2" key="2">
    <citation type="journal article" name="Syst. Appl. Microbiol.">
        <title>Streptomyces alkaliterrae sp. nov., isolated from an alkaline soil, and emended descriptions of Streptomyces alkaliphilus, Streptomyces calidiresistens and Streptomyces durbertensis.</title>
        <authorList>
            <person name="Swiecimska M."/>
            <person name="Golinska P."/>
            <person name="Nouioui I."/>
            <person name="Wypij M."/>
            <person name="Rai M."/>
            <person name="Sangal V."/>
            <person name="Goodfellow M."/>
        </authorList>
    </citation>
    <scope>NUCLEOTIDE SEQUENCE</scope>
    <source>
        <strain evidence="2">OF3</strain>
        <strain evidence="3">OF8</strain>
    </source>
</reference>